<evidence type="ECO:0000256" key="11">
    <source>
        <dbReference type="ARBA" id="ARBA00023160"/>
    </source>
</evidence>
<dbReference type="RefSeq" id="WP_007784762.1">
    <property type="nucleotide sequence ID" value="NZ_CM001441.1"/>
</dbReference>
<organism evidence="15 16">
    <name type="scientific">Desulfosporosinus youngiae DSM 17734</name>
    <dbReference type="NCBI Taxonomy" id="768710"/>
    <lineage>
        <taxon>Bacteria</taxon>
        <taxon>Bacillati</taxon>
        <taxon>Bacillota</taxon>
        <taxon>Clostridia</taxon>
        <taxon>Eubacteriales</taxon>
        <taxon>Desulfitobacteriaceae</taxon>
        <taxon>Desulfosporosinus</taxon>
    </lineage>
</organism>
<feature type="binding site" evidence="13">
    <location>
        <position position="48"/>
    </location>
    <ligand>
        <name>Zn(2+)</name>
        <dbReference type="ChEBI" id="CHEBI:29105"/>
    </ligand>
</feature>
<comment type="subunit">
    <text evidence="13">Acetyl-CoA carboxylase is a heterohexamer composed of biotin carboxyl carrier protein (AccB), biotin carboxylase (AccC) and two subunits each of ACCase subunit alpha (AccA) and ACCase subunit beta (AccD).</text>
</comment>
<reference evidence="15 16" key="1">
    <citation type="submission" date="2011-11" db="EMBL/GenBank/DDBJ databases">
        <title>The Noncontiguous Finished genome of Desulfosporosinus youngiae DSM 17734.</title>
        <authorList>
            <consortium name="US DOE Joint Genome Institute (JGI-PGF)"/>
            <person name="Lucas S."/>
            <person name="Han J."/>
            <person name="Lapidus A."/>
            <person name="Cheng J.-F."/>
            <person name="Goodwin L."/>
            <person name="Pitluck S."/>
            <person name="Peters L."/>
            <person name="Ovchinnikova G."/>
            <person name="Lu M."/>
            <person name="Land M.L."/>
            <person name="Hauser L."/>
            <person name="Pester M."/>
            <person name="Spring S."/>
            <person name="Ollivier B."/>
            <person name="Rattei T."/>
            <person name="Klenk H.-P."/>
            <person name="Wagner M."/>
            <person name="Loy A."/>
            <person name="Woyke T.J."/>
        </authorList>
    </citation>
    <scope>NUCLEOTIDE SEQUENCE [LARGE SCALE GENOMIC DNA]</scope>
    <source>
        <strain evidence="15 16">DSM 17734</strain>
    </source>
</reference>
<comment type="similarity">
    <text evidence="13">Belongs to the AccD/PCCB family.</text>
</comment>
<dbReference type="GO" id="GO:2001295">
    <property type="term" value="P:malonyl-CoA biosynthetic process"/>
    <property type="evidence" value="ECO:0007669"/>
    <property type="project" value="UniProtKB-UniRule"/>
</dbReference>
<protein>
    <recommendedName>
        <fullName evidence="13">Acetyl-coenzyme A carboxylase carboxyl transferase subunit beta</fullName>
        <shortName evidence="13">ACCase subunit beta</shortName>
        <shortName evidence="13">Acetyl-CoA carboxylase carboxyltransferase subunit beta</shortName>
        <ecNumber evidence="13">2.1.3.15</ecNumber>
    </recommendedName>
</protein>
<evidence type="ECO:0000256" key="3">
    <source>
        <dbReference type="ARBA" id="ARBA00022679"/>
    </source>
</evidence>
<keyword evidence="9 13" id="KW-0067">ATP-binding</keyword>
<dbReference type="GO" id="GO:0016743">
    <property type="term" value="F:carboxyl- or carbamoyltransferase activity"/>
    <property type="evidence" value="ECO:0007669"/>
    <property type="project" value="UniProtKB-UniRule"/>
</dbReference>
<dbReference type="UniPathway" id="UPA00655">
    <property type="reaction ID" value="UER00711"/>
</dbReference>
<feature type="binding site" evidence="13">
    <location>
        <position position="51"/>
    </location>
    <ligand>
        <name>Zn(2+)</name>
        <dbReference type="ChEBI" id="CHEBI:29105"/>
    </ligand>
</feature>
<dbReference type="PROSITE" id="PS50980">
    <property type="entry name" value="COA_CT_NTER"/>
    <property type="match status" value="1"/>
</dbReference>
<comment type="subcellular location">
    <subcellularLocation>
        <location evidence="1 13">Cytoplasm</location>
    </subcellularLocation>
</comment>
<evidence type="ECO:0000256" key="6">
    <source>
        <dbReference type="ARBA" id="ARBA00022771"/>
    </source>
</evidence>
<dbReference type="GO" id="GO:0003989">
    <property type="term" value="F:acetyl-CoA carboxylase activity"/>
    <property type="evidence" value="ECO:0007669"/>
    <property type="project" value="InterPro"/>
</dbReference>
<dbReference type="InterPro" id="IPR034733">
    <property type="entry name" value="AcCoA_carboxyl_beta"/>
</dbReference>
<dbReference type="Gene3D" id="3.90.226.10">
    <property type="entry name" value="2-enoyl-CoA Hydratase, Chain A, domain 1"/>
    <property type="match status" value="1"/>
</dbReference>
<evidence type="ECO:0000256" key="1">
    <source>
        <dbReference type="ARBA" id="ARBA00004496"/>
    </source>
</evidence>
<dbReference type="AlphaFoldDB" id="H5Y5D5"/>
<dbReference type="PRINTS" id="PR01070">
    <property type="entry name" value="ACCCTRFRASEB"/>
</dbReference>
<dbReference type="PANTHER" id="PTHR42995">
    <property type="entry name" value="ACETYL-COENZYME A CARBOXYLASE CARBOXYL TRANSFERASE SUBUNIT BETA, CHLOROPLASTIC"/>
    <property type="match status" value="1"/>
</dbReference>
<dbReference type="GO" id="GO:0005524">
    <property type="term" value="F:ATP binding"/>
    <property type="evidence" value="ECO:0007669"/>
    <property type="project" value="UniProtKB-KW"/>
</dbReference>
<name>H5Y5D5_9FIRM</name>
<dbReference type="GO" id="GO:0006633">
    <property type="term" value="P:fatty acid biosynthetic process"/>
    <property type="evidence" value="ECO:0007669"/>
    <property type="project" value="UniProtKB-KW"/>
</dbReference>
<comment type="catalytic activity">
    <reaction evidence="13">
        <text>N(6)-carboxybiotinyl-L-lysyl-[protein] + acetyl-CoA = N(6)-biotinyl-L-lysyl-[protein] + malonyl-CoA</text>
        <dbReference type="Rhea" id="RHEA:54728"/>
        <dbReference type="Rhea" id="RHEA-COMP:10505"/>
        <dbReference type="Rhea" id="RHEA-COMP:10506"/>
        <dbReference type="ChEBI" id="CHEBI:57288"/>
        <dbReference type="ChEBI" id="CHEBI:57384"/>
        <dbReference type="ChEBI" id="CHEBI:83144"/>
        <dbReference type="ChEBI" id="CHEBI:83145"/>
        <dbReference type="EC" id="2.1.3.15"/>
    </reaction>
</comment>
<feature type="binding site" evidence="13">
    <location>
        <position position="70"/>
    </location>
    <ligand>
        <name>Zn(2+)</name>
        <dbReference type="ChEBI" id="CHEBI:29105"/>
    </ligand>
</feature>
<dbReference type="PANTHER" id="PTHR42995:SF5">
    <property type="entry name" value="ACETYL-COENZYME A CARBOXYLASE CARBOXYL TRANSFERASE SUBUNIT BETA, CHLOROPLASTIC"/>
    <property type="match status" value="1"/>
</dbReference>
<accession>H5Y5D5</accession>
<keyword evidence="13" id="KW-0963">Cytoplasm</keyword>
<dbReference type="GO" id="GO:0008270">
    <property type="term" value="F:zinc ion binding"/>
    <property type="evidence" value="ECO:0007669"/>
    <property type="project" value="UniProtKB-UniRule"/>
</dbReference>
<feature type="binding site" evidence="13">
    <location>
        <position position="67"/>
    </location>
    <ligand>
        <name>Zn(2+)</name>
        <dbReference type="ChEBI" id="CHEBI:29105"/>
    </ligand>
</feature>
<feature type="zinc finger region" description="C4-type" evidence="13">
    <location>
        <begin position="48"/>
        <end position="70"/>
    </location>
</feature>
<proteinExistence type="inferred from homology"/>
<keyword evidence="3 13" id="KW-0808">Transferase</keyword>
<dbReference type="OrthoDB" id="9772975at2"/>
<evidence type="ECO:0000256" key="2">
    <source>
        <dbReference type="ARBA" id="ARBA00022516"/>
    </source>
</evidence>
<evidence type="ECO:0000256" key="9">
    <source>
        <dbReference type="ARBA" id="ARBA00022840"/>
    </source>
</evidence>
<dbReference type="HOGENOM" id="CLU_015486_1_1_9"/>
<dbReference type="EMBL" id="CM001441">
    <property type="protein sequence ID" value="EHQ90385.1"/>
    <property type="molecule type" value="Genomic_DNA"/>
</dbReference>
<comment type="pathway">
    <text evidence="13">Lipid metabolism; malonyl-CoA biosynthesis; malonyl-CoA from acetyl-CoA: step 1/1.</text>
</comment>
<dbReference type="Pfam" id="PF17848">
    <property type="entry name" value="Zn_ribbon_ACC"/>
    <property type="match status" value="1"/>
</dbReference>
<keyword evidence="16" id="KW-1185">Reference proteome</keyword>
<dbReference type="eggNOG" id="COG0777">
    <property type="taxonomic scope" value="Bacteria"/>
</dbReference>
<dbReference type="NCBIfam" id="TIGR00515">
    <property type="entry name" value="accD"/>
    <property type="match status" value="1"/>
</dbReference>
<keyword evidence="10 13" id="KW-0443">Lipid metabolism</keyword>
<keyword evidence="7 13" id="KW-0276">Fatty acid metabolism</keyword>
<dbReference type="HAMAP" id="MF_01395">
    <property type="entry name" value="AcetylCoA_CT_beta"/>
    <property type="match status" value="1"/>
</dbReference>
<evidence type="ECO:0000256" key="13">
    <source>
        <dbReference type="HAMAP-Rule" id="MF_01395"/>
    </source>
</evidence>
<dbReference type="InterPro" id="IPR029045">
    <property type="entry name" value="ClpP/crotonase-like_dom_sf"/>
</dbReference>
<dbReference type="EC" id="2.1.3.15" evidence="13"/>
<evidence type="ECO:0000313" key="15">
    <source>
        <dbReference type="EMBL" id="EHQ90385.1"/>
    </source>
</evidence>
<keyword evidence="4 13" id="KW-0479">Metal-binding</keyword>
<sequence length="305" mass="33582">MFKDIFRKTKYVTINSGQAKDRRASEVLTQEEPVITKKELPDGLWAKCPKCGEVLFNKNLDENARVCTTCEYHFRITAGLRLSLLVDENSFEEWDAELKTLDSLEFPGYDEKISDAQEKTGMAEGVLTGRAKIEGVPFVVAINEAGFMMGSMGSVVGEKIARAIERAVELRLPVVIFSTSGGARMQEGILSLYQMAKTSAALGKLAESRLLYISVLTDPTFGGVTASYASLGDILISEPNALIGFTGPRVIKQTIRQELPKGAQTAEFNQEHGLIDLIVSRTEMRPVLARLLRYHQEGAHYGATV</sequence>
<dbReference type="InterPro" id="IPR011762">
    <property type="entry name" value="COA_CT_N"/>
</dbReference>
<comment type="cofactor">
    <cofactor evidence="13">
        <name>Zn(2+)</name>
        <dbReference type="ChEBI" id="CHEBI:29105"/>
    </cofactor>
    <text evidence="13">Binds 1 zinc ion per subunit.</text>
</comment>
<evidence type="ECO:0000256" key="7">
    <source>
        <dbReference type="ARBA" id="ARBA00022832"/>
    </source>
</evidence>
<evidence type="ECO:0000259" key="14">
    <source>
        <dbReference type="PROSITE" id="PS50980"/>
    </source>
</evidence>
<keyword evidence="8 13" id="KW-0862">Zinc</keyword>
<feature type="domain" description="CoA carboxyltransferase N-terminal" evidence="14">
    <location>
        <begin position="44"/>
        <end position="305"/>
    </location>
</feature>
<dbReference type="SUPFAM" id="SSF52096">
    <property type="entry name" value="ClpP/crotonase"/>
    <property type="match status" value="1"/>
</dbReference>
<dbReference type="InterPro" id="IPR041010">
    <property type="entry name" value="Znf-ACC"/>
</dbReference>
<evidence type="ECO:0000313" key="16">
    <source>
        <dbReference type="Proteomes" id="UP000005104"/>
    </source>
</evidence>
<evidence type="ECO:0000256" key="12">
    <source>
        <dbReference type="ARBA" id="ARBA00025280"/>
    </source>
</evidence>
<dbReference type="Pfam" id="PF01039">
    <property type="entry name" value="Carboxyl_trans"/>
    <property type="match status" value="1"/>
</dbReference>
<keyword evidence="2 13" id="KW-0444">Lipid biosynthesis</keyword>
<evidence type="ECO:0000256" key="8">
    <source>
        <dbReference type="ARBA" id="ARBA00022833"/>
    </source>
</evidence>
<keyword evidence="6 13" id="KW-0863">Zinc-finger</keyword>
<evidence type="ECO:0000256" key="4">
    <source>
        <dbReference type="ARBA" id="ARBA00022723"/>
    </source>
</evidence>
<dbReference type="STRING" id="768710.DesyoDRAFT_3360"/>
<keyword evidence="11 13" id="KW-0275">Fatty acid biosynthesis</keyword>
<keyword evidence="5 13" id="KW-0547">Nucleotide-binding</keyword>
<gene>
    <name evidence="13" type="primary">accD</name>
    <name evidence="15" type="ORF">DesyoDRAFT_3360</name>
</gene>
<dbReference type="GO" id="GO:0009317">
    <property type="term" value="C:acetyl-CoA carboxylase complex"/>
    <property type="evidence" value="ECO:0007669"/>
    <property type="project" value="InterPro"/>
</dbReference>
<dbReference type="InterPro" id="IPR000438">
    <property type="entry name" value="Acetyl_CoA_COase_Trfase_b_su"/>
</dbReference>
<evidence type="ECO:0000256" key="10">
    <source>
        <dbReference type="ARBA" id="ARBA00023098"/>
    </source>
</evidence>
<comment type="function">
    <text evidence="12 13">Component of the acetyl coenzyme A carboxylase (ACC) complex. Biotin carboxylase (BC) catalyzes the carboxylation of biotin on its carrier protein (BCCP) and then the CO(2) group is transferred by the transcarboxylase to acetyl-CoA to form malonyl-CoA.</text>
</comment>
<dbReference type="Proteomes" id="UP000005104">
    <property type="component" value="Chromosome"/>
</dbReference>
<evidence type="ECO:0000256" key="5">
    <source>
        <dbReference type="ARBA" id="ARBA00022741"/>
    </source>
</evidence>